<evidence type="ECO:0000313" key="9">
    <source>
        <dbReference type="Proteomes" id="UP000689195"/>
    </source>
</evidence>
<sequence>MQNHNIDIEFLDSDEESKNIQIKQQCTQYEDIPTPNIFGIVIINQYSNKVQHHISRRDVITALEHIVIKILKGSMKQIRPIDVKIEPILSTSVKKACCILQVGENIIQQLKEYQMPLQFSDKDPKKGLIVIYEFKFFGFNEFNQCDLLSNGKFVKEFSVIKPYKETQRFTSIILCINKIDLQIYAIKKVRLMGEFTWQRLFYNQITQIREVKAMLRLQHPNVIRLYSWWIEKEINQRNQQCFYLYLQQEYDSYLGCNDLLQFSVKYLLNASVQFKRKIIQSLINQLISGLEYIHGQGFFHRDLKLENVLVTRDNAGDVSLRICDFDWSKTHLNDDGQNNNWLLLSKDYGIVELNNGIQEKGIVYDAREELFQVGIIILDLCDPSLTKEQRILIQMNAKNNQFRPHIQQDYQPELQIISALLRKEYKSVKELRISPLYNKYIQM</sequence>
<dbReference type="PROSITE" id="PS00108">
    <property type="entry name" value="PROTEIN_KINASE_ST"/>
    <property type="match status" value="1"/>
</dbReference>
<dbReference type="InterPro" id="IPR000719">
    <property type="entry name" value="Prot_kinase_dom"/>
</dbReference>
<protein>
    <recommendedName>
        <fullName evidence="7">Protein kinase domain-containing protein</fullName>
    </recommendedName>
</protein>
<dbReference type="GO" id="GO:0005829">
    <property type="term" value="C:cytosol"/>
    <property type="evidence" value="ECO:0007669"/>
    <property type="project" value="TreeGrafter"/>
</dbReference>
<keyword evidence="2" id="KW-0547">Nucleotide-binding</keyword>
<dbReference type="PANTHER" id="PTHR11042">
    <property type="entry name" value="EUKARYOTIC TRANSLATION INITIATION FACTOR 2-ALPHA KINASE EIF2-ALPHA KINASE -RELATED"/>
    <property type="match status" value="1"/>
</dbReference>
<gene>
    <name evidence="8" type="ORF">PPENT_87.1.T1150099</name>
</gene>
<dbReference type="EMBL" id="CAJJDO010000115">
    <property type="protein sequence ID" value="CAD8197424.1"/>
    <property type="molecule type" value="Genomic_DNA"/>
</dbReference>
<comment type="similarity">
    <text evidence="6">Belongs to the protein kinase superfamily. Ser/Thr protein kinase family. GCN2 subfamily.</text>
</comment>
<evidence type="ECO:0000256" key="4">
    <source>
        <dbReference type="ARBA" id="ARBA00022840"/>
    </source>
</evidence>
<dbReference type="GO" id="GO:0017148">
    <property type="term" value="P:negative regulation of translation"/>
    <property type="evidence" value="ECO:0007669"/>
    <property type="project" value="UniProtKB-KW"/>
</dbReference>
<keyword evidence="3" id="KW-0418">Kinase</keyword>
<dbReference type="GO" id="GO:0005634">
    <property type="term" value="C:nucleus"/>
    <property type="evidence" value="ECO:0007669"/>
    <property type="project" value="TreeGrafter"/>
</dbReference>
<keyword evidence="5" id="KW-0652">Protein synthesis inhibitor</keyword>
<evidence type="ECO:0000256" key="3">
    <source>
        <dbReference type="ARBA" id="ARBA00022777"/>
    </source>
</evidence>
<evidence type="ECO:0000313" key="8">
    <source>
        <dbReference type="EMBL" id="CAD8197424.1"/>
    </source>
</evidence>
<organism evidence="8 9">
    <name type="scientific">Paramecium pentaurelia</name>
    <dbReference type="NCBI Taxonomy" id="43138"/>
    <lineage>
        <taxon>Eukaryota</taxon>
        <taxon>Sar</taxon>
        <taxon>Alveolata</taxon>
        <taxon>Ciliophora</taxon>
        <taxon>Intramacronucleata</taxon>
        <taxon>Oligohymenophorea</taxon>
        <taxon>Peniculida</taxon>
        <taxon>Parameciidae</taxon>
        <taxon>Paramecium</taxon>
    </lineage>
</organism>
<accession>A0A8S1X918</accession>
<proteinExistence type="inferred from homology"/>
<name>A0A8S1X918_9CILI</name>
<dbReference type="GO" id="GO:0004694">
    <property type="term" value="F:eukaryotic translation initiation factor 2alpha kinase activity"/>
    <property type="evidence" value="ECO:0007669"/>
    <property type="project" value="TreeGrafter"/>
</dbReference>
<reference evidence="8" key="1">
    <citation type="submission" date="2021-01" db="EMBL/GenBank/DDBJ databases">
        <authorList>
            <consortium name="Genoscope - CEA"/>
            <person name="William W."/>
        </authorList>
    </citation>
    <scope>NUCLEOTIDE SEQUENCE</scope>
</reference>
<keyword evidence="4" id="KW-0067">ATP-binding</keyword>
<keyword evidence="9" id="KW-1185">Reference proteome</keyword>
<dbReference type="InterPro" id="IPR050339">
    <property type="entry name" value="CC_SR_Kinase"/>
</dbReference>
<evidence type="ECO:0000256" key="5">
    <source>
        <dbReference type="ARBA" id="ARBA00023193"/>
    </source>
</evidence>
<dbReference type="InterPro" id="IPR008271">
    <property type="entry name" value="Ser/Thr_kinase_AS"/>
</dbReference>
<dbReference type="GO" id="GO:0005524">
    <property type="term" value="F:ATP binding"/>
    <property type="evidence" value="ECO:0007669"/>
    <property type="project" value="UniProtKB-KW"/>
</dbReference>
<dbReference type="PANTHER" id="PTHR11042:SF136">
    <property type="entry name" value="EIF-2-ALPHA KINASE GCN2"/>
    <property type="match status" value="1"/>
</dbReference>
<dbReference type="AlphaFoldDB" id="A0A8S1X918"/>
<evidence type="ECO:0000256" key="1">
    <source>
        <dbReference type="ARBA" id="ARBA00022679"/>
    </source>
</evidence>
<dbReference type="PROSITE" id="PS50011">
    <property type="entry name" value="PROTEIN_KINASE_DOM"/>
    <property type="match status" value="1"/>
</dbReference>
<dbReference type="OrthoDB" id="298332at2759"/>
<dbReference type="Proteomes" id="UP000689195">
    <property type="component" value="Unassembled WGS sequence"/>
</dbReference>
<keyword evidence="1" id="KW-0808">Transferase</keyword>
<evidence type="ECO:0000256" key="2">
    <source>
        <dbReference type="ARBA" id="ARBA00022741"/>
    </source>
</evidence>
<evidence type="ECO:0000259" key="7">
    <source>
        <dbReference type="PROSITE" id="PS50011"/>
    </source>
</evidence>
<dbReference type="Pfam" id="PF00069">
    <property type="entry name" value="Pkinase"/>
    <property type="match status" value="1"/>
</dbReference>
<feature type="domain" description="Protein kinase" evidence="7">
    <location>
        <begin position="142"/>
        <end position="443"/>
    </location>
</feature>
<evidence type="ECO:0000256" key="6">
    <source>
        <dbReference type="ARBA" id="ARBA00037982"/>
    </source>
</evidence>
<comment type="caution">
    <text evidence="8">The sequence shown here is derived from an EMBL/GenBank/DDBJ whole genome shotgun (WGS) entry which is preliminary data.</text>
</comment>
<dbReference type="SMART" id="SM00220">
    <property type="entry name" value="S_TKc"/>
    <property type="match status" value="1"/>
</dbReference>